<dbReference type="Gene3D" id="3.40.50.2300">
    <property type="match status" value="1"/>
</dbReference>
<dbReference type="Pfam" id="PF00989">
    <property type="entry name" value="PAS"/>
    <property type="match status" value="1"/>
</dbReference>
<dbReference type="CDD" id="cd00130">
    <property type="entry name" value="PAS"/>
    <property type="match status" value="1"/>
</dbReference>
<dbReference type="SUPFAM" id="SSF55785">
    <property type="entry name" value="PYP-like sensor domain (PAS domain)"/>
    <property type="match status" value="1"/>
</dbReference>
<evidence type="ECO:0000313" key="4">
    <source>
        <dbReference type="EMBL" id="KEO75797.1"/>
    </source>
</evidence>
<dbReference type="InterPro" id="IPR013767">
    <property type="entry name" value="PAS_fold"/>
</dbReference>
<gene>
    <name evidence="4" type="ORF">EL17_22490</name>
</gene>
<dbReference type="InterPro" id="IPR035965">
    <property type="entry name" value="PAS-like_dom_sf"/>
</dbReference>
<protein>
    <recommendedName>
        <fullName evidence="6">Histidine kinase</fullName>
    </recommendedName>
</protein>
<dbReference type="OrthoDB" id="9124519at2"/>
<dbReference type="SUPFAM" id="SSF52172">
    <property type="entry name" value="CheY-like"/>
    <property type="match status" value="1"/>
</dbReference>
<dbReference type="GO" id="GO:0000156">
    <property type="term" value="F:phosphorelay response regulator activity"/>
    <property type="evidence" value="ECO:0007669"/>
    <property type="project" value="TreeGrafter"/>
</dbReference>
<proteinExistence type="predicted"/>
<dbReference type="NCBIfam" id="TIGR00229">
    <property type="entry name" value="sensory_box"/>
    <property type="match status" value="1"/>
</dbReference>
<dbReference type="RefSeq" id="WP_035068738.1">
    <property type="nucleotide sequence ID" value="NZ_JMIH01000004.1"/>
</dbReference>
<dbReference type="SMART" id="SM00091">
    <property type="entry name" value="PAS"/>
    <property type="match status" value="1"/>
</dbReference>
<sequence length="346" mass="39908">MFKDTHPYRILVIEDNPGDLLLITDYLEEHIATPIIEIAKNYKEASLLLTSPEHKTFDVIFLDLSLPDNQGENLINEVVSINANSPIIVLSGYSDFEFSIKSLSLGISDYLLKDELTPSSLYKSLIYNIERKKILSDLEEAKLRYGNLFQLSPQPMFVFDSETLMFLDVNISAIKHYGYAIEEFLSMSIREIRPKEDLQEFDEIWKVASSNNKSYNKLINRHITKNGRIIQVEIQSNYINYKGRDARIVLANDITDQMNHISTIEKQNSKLKEISWIQSHVVRAPIARLMSLVNLIKMDRDNVENHQELLDYILDSAHELDDIVRDISARAEQIHIATHTQSPDKE</sequence>
<dbReference type="CDD" id="cd00156">
    <property type="entry name" value="REC"/>
    <property type="match status" value="1"/>
</dbReference>
<evidence type="ECO:0000313" key="5">
    <source>
        <dbReference type="Proteomes" id="UP000027821"/>
    </source>
</evidence>
<comment type="caution">
    <text evidence="4">The sequence shown here is derived from an EMBL/GenBank/DDBJ whole genome shotgun (WGS) entry which is preliminary data.</text>
</comment>
<dbReference type="AlphaFoldDB" id="A0A074LPE5"/>
<dbReference type="PANTHER" id="PTHR45526:SF1">
    <property type="entry name" value="TRANSCRIPTIONAL REGULATORY PROTEIN DCUR-RELATED"/>
    <property type="match status" value="1"/>
</dbReference>
<feature type="domain" description="PAS" evidence="3">
    <location>
        <begin position="141"/>
        <end position="212"/>
    </location>
</feature>
<accession>A0A074LPE5</accession>
<keyword evidence="5" id="KW-1185">Reference proteome</keyword>
<evidence type="ECO:0000256" key="1">
    <source>
        <dbReference type="PROSITE-ProRule" id="PRU00169"/>
    </source>
</evidence>
<dbReference type="PROSITE" id="PS50110">
    <property type="entry name" value="RESPONSE_REGULATORY"/>
    <property type="match status" value="1"/>
</dbReference>
<dbReference type="InterPro" id="IPR001789">
    <property type="entry name" value="Sig_transdc_resp-reg_receiver"/>
</dbReference>
<dbReference type="GO" id="GO:0000155">
    <property type="term" value="F:phosphorelay sensor kinase activity"/>
    <property type="evidence" value="ECO:0007669"/>
    <property type="project" value="InterPro"/>
</dbReference>
<dbReference type="Pfam" id="PF00072">
    <property type="entry name" value="Response_reg"/>
    <property type="match status" value="1"/>
</dbReference>
<dbReference type="EMBL" id="JMIH01000004">
    <property type="protein sequence ID" value="KEO75797.1"/>
    <property type="molecule type" value="Genomic_DNA"/>
</dbReference>
<dbReference type="eggNOG" id="COG0784">
    <property type="taxonomic scope" value="Bacteria"/>
</dbReference>
<evidence type="ECO:0000259" key="3">
    <source>
        <dbReference type="PROSITE" id="PS50112"/>
    </source>
</evidence>
<feature type="modified residue" description="4-aspartylphosphate" evidence="1">
    <location>
        <position position="63"/>
    </location>
</feature>
<feature type="domain" description="Response regulatory" evidence="2">
    <location>
        <begin position="9"/>
        <end position="128"/>
    </location>
</feature>
<keyword evidence="1" id="KW-0597">Phosphoprotein</keyword>
<dbReference type="Gene3D" id="3.30.450.20">
    <property type="entry name" value="PAS domain"/>
    <property type="match status" value="1"/>
</dbReference>
<dbReference type="STRING" id="1048983.EL17_22490"/>
<dbReference type="GO" id="GO:0006355">
    <property type="term" value="P:regulation of DNA-templated transcription"/>
    <property type="evidence" value="ECO:0007669"/>
    <property type="project" value="InterPro"/>
</dbReference>
<organism evidence="4 5">
    <name type="scientific">Anditalea andensis</name>
    <dbReference type="NCBI Taxonomy" id="1048983"/>
    <lineage>
        <taxon>Bacteria</taxon>
        <taxon>Pseudomonadati</taxon>
        <taxon>Bacteroidota</taxon>
        <taxon>Cytophagia</taxon>
        <taxon>Cytophagales</taxon>
        <taxon>Cytophagaceae</taxon>
        <taxon>Anditalea</taxon>
    </lineage>
</organism>
<reference evidence="4 5" key="1">
    <citation type="submission" date="2014-04" db="EMBL/GenBank/DDBJ databases">
        <title>Characterization and application of a salt tolerant electro-active bacterium.</title>
        <authorList>
            <person name="Yang L."/>
            <person name="Wei S."/>
            <person name="Tay Q.X.M."/>
        </authorList>
    </citation>
    <scope>NUCLEOTIDE SEQUENCE [LARGE SCALE GENOMIC DNA]</scope>
    <source>
        <strain evidence="4 5">LY1</strain>
    </source>
</reference>
<dbReference type="SUPFAM" id="SSF47384">
    <property type="entry name" value="Homodimeric domain of signal transducing histidine kinase"/>
    <property type="match status" value="1"/>
</dbReference>
<dbReference type="PROSITE" id="PS50112">
    <property type="entry name" value="PAS"/>
    <property type="match status" value="1"/>
</dbReference>
<dbReference type="InterPro" id="IPR011006">
    <property type="entry name" value="CheY-like_superfamily"/>
</dbReference>
<dbReference type="PANTHER" id="PTHR45526">
    <property type="entry name" value="TRANSCRIPTIONAL REGULATORY PROTEIN DPIA"/>
    <property type="match status" value="1"/>
</dbReference>
<dbReference type="InterPro" id="IPR051271">
    <property type="entry name" value="2C-system_Tx_regulators"/>
</dbReference>
<name>A0A074LPE5_9BACT</name>
<dbReference type="InterPro" id="IPR000014">
    <property type="entry name" value="PAS"/>
</dbReference>
<dbReference type="SMART" id="SM00448">
    <property type="entry name" value="REC"/>
    <property type="match status" value="1"/>
</dbReference>
<evidence type="ECO:0000259" key="2">
    <source>
        <dbReference type="PROSITE" id="PS50110"/>
    </source>
</evidence>
<dbReference type="Proteomes" id="UP000027821">
    <property type="component" value="Unassembled WGS sequence"/>
</dbReference>
<evidence type="ECO:0008006" key="6">
    <source>
        <dbReference type="Google" id="ProtNLM"/>
    </source>
</evidence>
<dbReference type="InterPro" id="IPR036097">
    <property type="entry name" value="HisK_dim/P_sf"/>
</dbReference>